<evidence type="ECO:0000256" key="3">
    <source>
        <dbReference type="ARBA" id="ARBA00023014"/>
    </source>
</evidence>
<dbReference type="Pfam" id="PF00037">
    <property type="entry name" value="Fer4"/>
    <property type="match status" value="1"/>
</dbReference>
<dbReference type="GO" id="GO:0046872">
    <property type="term" value="F:metal ion binding"/>
    <property type="evidence" value="ECO:0007669"/>
    <property type="project" value="UniProtKB-KW"/>
</dbReference>
<dbReference type="SUPFAM" id="SSF54862">
    <property type="entry name" value="4Fe-4S ferredoxins"/>
    <property type="match status" value="1"/>
</dbReference>
<feature type="domain" description="4Fe-4S ferredoxin-type" evidence="4">
    <location>
        <begin position="58"/>
        <end position="87"/>
    </location>
</feature>
<name>A0AAW6U0J0_9BACT</name>
<reference evidence="5" key="1">
    <citation type="submission" date="2023-05" db="EMBL/GenBank/DDBJ databases">
        <title>Anaerotaeda fermentans gen. nov., sp. nov., a novel anaerobic planctomycete of the new family within the order Sedimentisphaerales isolated from Taman Peninsula, Russia.</title>
        <authorList>
            <person name="Khomyakova M.A."/>
            <person name="Merkel A.Y."/>
            <person name="Slobodkin A.I."/>
        </authorList>
    </citation>
    <scope>NUCLEOTIDE SEQUENCE</scope>
    <source>
        <strain evidence="5">M17dextr</strain>
    </source>
</reference>
<evidence type="ECO:0000256" key="1">
    <source>
        <dbReference type="ARBA" id="ARBA00022723"/>
    </source>
</evidence>
<dbReference type="InterPro" id="IPR002586">
    <property type="entry name" value="CobQ/CobB/MinD/ParA_Nub-bd_dom"/>
</dbReference>
<protein>
    <submittedName>
        <fullName evidence="5">ATP-binding protein</fullName>
    </submittedName>
</protein>
<evidence type="ECO:0000256" key="2">
    <source>
        <dbReference type="ARBA" id="ARBA00023004"/>
    </source>
</evidence>
<proteinExistence type="predicted"/>
<dbReference type="InterPro" id="IPR017896">
    <property type="entry name" value="4Fe4S_Fe-S-bd"/>
</dbReference>
<feature type="domain" description="4Fe-4S ferredoxin-type" evidence="4">
    <location>
        <begin position="88"/>
        <end position="116"/>
    </location>
</feature>
<dbReference type="InterPro" id="IPR027417">
    <property type="entry name" value="P-loop_NTPase"/>
</dbReference>
<keyword evidence="2" id="KW-0408">Iron</keyword>
<comment type="caution">
    <text evidence="5">The sequence shown here is derived from an EMBL/GenBank/DDBJ whole genome shotgun (WGS) entry which is preliminary data.</text>
</comment>
<evidence type="ECO:0000313" key="6">
    <source>
        <dbReference type="Proteomes" id="UP001431776"/>
    </source>
</evidence>
<dbReference type="PROSITE" id="PS00198">
    <property type="entry name" value="4FE4S_FER_1"/>
    <property type="match status" value="1"/>
</dbReference>
<dbReference type="Pfam" id="PF01656">
    <property type="entry name" value="CbiA"/>
    <property type="match status" value="1"/>
</dbReference>
<dbReference type="SUPFAM" id="SSF52540">
    <property type="entry name" value="P-loop containing nucleoside triphosphate hydrolases"/>
    <property type="match status" value="1"/>
</dbReference>
<gene>
    <name evidence="5" type="ORF">QJ522_20765</name>
</gene>
<dbReference type="PANTHER" id="PTHR43063">
    <property type="entry name" value="4FE-4S CLUSTER CONTAINING PARA FAMILY ATPASE PROTEIN"/>
    <property type="match status" value="1"/>
</dbReference>
<dbReference type="PANTHER" id="PTHR43063:SF1">
    <property type="entry name" value="4FE-4S CLUSTER CONTAINING PARA FAMILY ATPASE PROTEIN"/>
    <property type="match status" value="1"/>
</dbReference>
<keyword evidence="1" id="KW-0479">Metal-binding</keyword>
<sequence>MIASGKGGTGKTTIATNLAVALARAGRKVQYLDCDVEEPNGHIFLKPHIETTQDVTVGVPEVDAAKCTGCGRCGELCQYSAIVCIKGKVMTFEQLCHSCGGCMAICPESAIAEKQRKIGVAEYGAADGLAFGHGTLDIGVIQTPALIRRVKQHAQNGAITILDAPPGTSCPVIQAVKGADFVLLVTEPTPFGLNDLELAVGMIRELELPFAVAINRSDMGDDGVAQYCRREGIEIAIEIPNDRRIAEAYSRGEVVVDVLPEYLTEFSGLFGRMEQWMSAR</sequence>
<keyword evidence="5" id="KW-0067">ATP-binding</keyword>
<organism evidence="5 6">
    <name type="scientific">Anaerobaca lacustris</name>
    <dbReference type="NCBI Taxonomy" id="3044600"/>
    <lineage>
        <taxon>Bacteria</taxon>
        <taxon>Pseudomonadati</taxon>
        <taxon>Planctomycetota</taxon>
        <taxon>Phycisphaerae</taxon>
        <taxon>Sedimentisphaerales</taxon>
        <taxon>Anaerobacaceae</taxon>
        <taxon>Anaerobaca</taxon>
    </lineage>
</organism>
<dbReference type="Gene3D" id="3.30.70.20">
    <property type="match status" value="1"/>
</dbReference>
<dbReference type="AlphaFoldDB" id="A0AAW6U0J0"/>
<dbReference type="GO" id="GO:0051536">
    <property type="term" value="F:iron-sulfur cluster binding"/>
    <property type="evidence" value="ECO:0007669"/>
    <property type="project" value="UniProtKB-KW"/>
</dbReference>
<accession>A0AAW6U0J0</accession>
<dbReference type="Proteomes" id="UP001431776">
    <property type="component" value="Unassembled WGS sequence"/>
</dbReference>
<dbReference type="Gene3D" id="3.40.50.300">
    <property type="entry name" value="P-loop containing nucleotide triphosphate hydrolases"/>
    <property type="match status" value="1"/>
</dbReference>
<keyword evidence="5" id="KW-0547">Nucleotide-binding</keyword>
<evidence type="ECO:0000259" key="4">
    <source>
        <dbReference type="PROSITE" id="PS51379"/>
    </source>
</evidence>
<dbReference type="InterPro" id="IPR017900">
    <property type="entry name" value="4Fe4S_Fe_S_CS"/>
</dbReference>
<keyword evidence="6" id="KW-1185">Reference proteome</keyword>
<evidence type="ECO:0000313" key="5">
    <source>
        <dbReference type="EMBL" id="MDI6451506.1"/>
    </source>
</evidence>
<dbReference type="PROSITE" id="PS51379">
    <property type="entry name" value="4FE4S_FER_2"/>
    <property type="match status" value="2"/>
</dbReference>
<dbReference type="EMBL" id="JASCXX010000038">
    <property type="protein sequence ID" value="MDI6451506.1"/>
    <property type="molecule type" value="Genomic_DNA"/>
</dbReference>
<keyword evidence="3" id="KW-0411">Iron-sulfur</keyword>
<dbReference type="GO" id="GO:0005524">
    <property type="term" value="F:ATP binding"/>
    <property type="evidence" value="ECO:0007669"/>
    <property type="project" value="UniProtKB-KW"/>
</dbReference>